<organism evidence="2 3">
    <name type="scientific">Cryptolaemus montrouzieri</name>
    <dbReference type="NCBI Taxonomy" id="559131"/>
    <lineage>
        <taxon>Eukaryota</taxon>
        <taxon>Metazoa</taxon>
        <taxon>Ecdysozoa</taxon>
        <taxon>Arthropoda</taxon>
        <taxon>Hexapoda</taxon>
        <taxon>Insecta</taxon>
        <taxon>Pterygota</taxon>
        <taxon>Neoptera</taxon>
        <taxon>Endopterygota</taxon>
        <taxon>Coleoptera</taxon>
        <taxon>Polyphaga</taxon>
        <taxon>Cucujiformia</taxon>
        <taxon>Coccinelloidea</taxon>
        <taxon>Coccinellidae</taxon>
        <taxon>Scymninae</taxon>
        <taxon>Scymnini</taxon>
        <taxon>Cryptolaemus</taxon>
    </lineage>
</organism>
<dbReference type="Proteomes" id="UP001516400">
    <property type="component" value="Unassembled WGS sequence"/>
</dbReference>
<sequence>MKNTFIKGLGTTDRGEEADDISGNNFGQGSEHDTSQRICETNMGRKTTALTKIMPNCGGVNCRSRKMYSAAANNIGQQLGQELLGERATPERIMRHWIDKPNKWQKGARIISDIMKAKEREDRENQREDRNEEED</sequence>
<evidence type="ECO:0000313" key="2">
    <source>
        <dbReference type="EMBL" id="KAL3266038.1"/>
    </source>
</evidence>
<dbReference type="EMBL" id="JABFTP020000001">
    <property type="protein sequence ID" value="KAL3266038.1"/>
    <property type="molecule type" value="Genomic_DNA"/>
</dbReference>
<evidence type="ECO:0000256" key="1">
    <source>
        <dbReference type="SAM" id="MobiDB-lite"/>
    </source>
</evidence>
<gene>
    <name evidence="2" type="ORF">HHI36_010225</name>
</gene>
<comment type="caution">
    <text evidence="2">The sequence shown here is derived from an EMBL/GenBank/DDBJ whole genome shotgun (WGS) entry which is preliminary data.</text>
</comment>
<evidence type="ECO:0000313" key="3">
    <source>
        <dbReference type="Proteomes" id="UP001516400"/>
    </source>
</evidence>
<dbReference type="AlphaFoldDB" id="A0ABD2MI45"/>
<reference evidence="2 3" key="1">
    <citation type="journal article" date="2021" name="BMC Biol.">
        <title>Horizontally acquired antibacterial genes associated with adaptive radiation of ladybird beetles.</title>
        <authorList>
            <person name="Li H.S."/>
            <person name="Tang X.F."/>
            <person name="Huang Y.H."/>
            <person name="Xu Z.Y."/>
            <person name="Chen M.L."/>
            <person name="Du X.Y."/>
            <person name="Qiu B.Y."/>
            <person name="Chen P.T."/>
            <person name="Zhang W."/>
            <person name="Slipinski A."/>
            <person name="Escalona H.E."/>
            <person name="Waterhouse R.M."/>
            <person name="Zwick A."/>
            <person name="Pang H."/>
        </authorList>
    </citation>
    <scope>NUCLEOTIDE SEQUENCE [LARGE SCALE GENOMIC DNA]</scope>
    <source>
        <strain evidence="2">SYSU2018</strain>
    </source>
</reference>
<accession>A0ABD2MI45</accession>
<name>A0ABD2MI45_9CUCU</name>
<keyword evidence="3" id="KW-1185">Reference proteome</keyword>
<feature type="region of interest" description="Disordered" evidence="1">
    <location>
        <begin position="113"/>
        <end position="135"/>
    </location>
</feature>
<feature type="compositionally biased region" description="Basic and acidic residues" evidence="1">
    <location>
        <begin position="115"/>
        <end position="135"/>
    </location>
</feature>
<feature type="region of interest" description="Disordered" evidence="1">
    <location>
        <begin position="1"/>
        <end position="35"/>
    </location>
</feature>
<protein>
    <submittedName>
        <fullName evidence="2">Uncharacterized protein</fullName>
    </submittedName>
</protein>
<proteinExistence type="predicted"/>